<comment type="caution">
    <text evidence="2">The sequence shown here is derived from an EMBL/GenBank/DDBJ whole genome shotgun (WGS) entry which is preliminary data.</text>
</comment>
<keyword evidence="3" id="KW-1185">Reference proteome</keyword>
<dbReference type="EMBL" id="SMAK01000005">
    <property type="protein sequence ID" value="TCT10565.1"/>
    <property type="molecule type" value="Genomic_DNA"/>
</dbReference>
<dbReference type="Proteomes" id="UP000295678">
    <property type="component" value="Unassembled WGS sequence"/>
</dbReference>
<feature type="domain" description="Co-chaperone DjlA N-terminal" evidence="1">
    <location>
        <begin position="28"/>
        <end position="143"/>
    </location>
</feature>
<reference evidence="2 3" key="1">
    <citation type="submission" date="2019-03" db="EMBL/GenBank/DDBJ databases">
        <title>Genomic Encyclopedia of Type Strains, Phase IV (KMG-IV): sequencing the most valuable type-strain genomes for metagenomic binning, comparative biology and taxonomic classification.</title>
        <authorList>
            <person name="Goeker M."/>
        </authorList>
    </citation>
    <scope>NUCLEOTIDE SEQUENCE [LARGE SCALE GENOMIC DNA]</scope>
    <source>
        <strain evidence="2 3">DSM 19345</strain>
    </source>
</reference>
<proteinExistence type="predicted"/>
<protein>
    <submittedName>
        <fullName evidence="2">Putative tellurite resistance protein B-like protein</fullName>
    </submittedName>
</protein>
<dbReference type="AlphaFoldDB" id="A0A4R3MG15"/>
<dbReference type="InterPro" id="IPR007791">
    <property type="entry name" value="DjlA_N"/>
</dbReference>
<evidence type="ECO:0000313" key="2">
    <source>
        <dbReference type="EMBL" id="TCT10565.1"/>
    </source>
</evidence>
<evidence type="ECO:0000313" key="3">
    <source>
        <dbReference type="Proteomes" id="UP000295678"/>
    </source>
</evidence>
<dbReference type="Gene3D" id="1.10.3680.10">
    <property type="entry name" value="TerB-like"/>
    <property type="match status" value="1"/>
</dbReference>
<name>A0A4R3MG15_9HYPH</name>
<dbReference type="RefSeq" id="WP_132806425.1">
    <property type="nucleotide sequence ID" value="NZ_SMAK01000005.1"/>
</dbReference>
<dbReference type="SUPFAM" id="SSF158682">
    <property type="entry name" value="TerB-like"/>
    <property type="match status" value="1"/>
</dbReference>
<evidence type="ECO:0000259" key="1">
    <source>
        <dbReference type="Pfam" id="PF05099"/>
    </source>
</evidence>
<accession>A0A4R3MG15</accession>
<dbReference type="OrthoDB" id="5402150at2"/>
<organism evidence="2 3">
    <name type="scientific">Tepidamorphus gemmatus</name>
    <dbReference type="NCBI Taxonomy" id="747076"/>
    <lineage>
        <taxon>Bacteria</taxon>
        <taxon>Pseudomonadati</taxon>
        <taxon>Pseudomonadota</taxon>
        <taxon>Alphaproteobacteria</taxon>
        <taxon>Hyphomicrobiales</taxon>
        <taxon>Tepidamorphaceae</taxon>
        <taxon>Tepidamorphus</taxon>
    </lineage>
</organism>
<dbReference type="InterPro" id="IPR029024">
    <property type="entry name" value="TerB-like"/>
</dbReference>
<dbReference type="CDD" id="cd07313">
    <property type="entry name" value="terB_like_2"/>
    <property type="match status" value="1"/>
</dbReference>
<sequence length="157" mass="17782">MFNAIQKVIRNLKPGADEPAFDAGDPKVATAALAVHAIAVDGVIGDDERAKLRAILKDHFALDEKQTSQLIEEARRRDMEAIDLYAFTSVLKRTLDDEGRHDVVEMLWQLVYADGAVHEFEDNFIWRVAELLGVSSRDRIMLRRRVAHAPHHNDDEV</sequence>
<gene>
    <name evidence="2" type="ORF">EDC22_10563</name>
</gene>
<dbReference type="Pfam" id="PF05099">
    <property type="entry name" value="TerB"/>
    <property type="match status" value="1"/>
</dbReference>